<dbReference type="InterPro" id="IPR013022">
    <property type="entry name" value="Xyl_isomerase-like_TIM-brl"/>
</dbReference>
<dbReference type="PANTHER" id="PTHR12110">
    <property type="entry name" value="HYDROXYPYRUVATE ISOMERASE"/>
    <property type="match status" value="1"/>
</dbReference>
<dbReference type="NCBIfam" id="TIGR04379">
    <property type="entry name" value="myo_inos_iolE"/>
    <property type="match status" value="1"/>
</dbReference>
<protein>
    <submittedName>
        <fullName evidence="2">Inosose dehydratase</fullName>
    </submittedName>
</protein>
<dbReference type="OrthoDB" id="104997at2"/>
<evidence type="ECO:0000313" key="3">
    <source>
        <dbReference type="Proteomes" id="UP000198415"/>
    </source>
</evidence>
<dbReference type="InterPro" id="IPR036237">
    <property type="entry name" value="Xyl_isomerase-like_sf"/>
</dbReference>
<sequence>MSFPAGAVSVGITPTCWTNDDFPGIGEDISFEQCISEMALAGYEGCSVGHKFPKDPTELRDALALRGLRVTEPWSSTYFTVEGMHERTVAAFRDQMSFIQAAGGDRIVVAELGHAVHQQPVALLANRPIFDDARWNRMVAGLHELGKLAADAGMMLCYHHHMGTGVQTRQDVDRLLADTDPGLVHLLLDTGHLTWAGDDPLALARAYAGRIAHVHLKDLRAEVLAEWRRTDSSFHDAVLAGIFTVPGDGMIDFKSVLGALADGGYRGWLVVEAEQDPRRAHPLASAKRAREYLRATARI</sequence>
<organism evidence="2 3">
    <name type="scientific">Actinoplanes regularis</name>
    <dbReference type="NCBI Taxonomy" id="52697"/>
    <lineage>
        <taxon>Bacteria</taxon>
        <taxon>Bacillati</taxon>
        <taxon>Actinomycetota</taxon>
        <taxon>Actinomycetes</taxon>
        <taxon>Micromonosporales</taxon>
        <taxon>Micromonosporaceae</taxon>
        <taxon>Actinoplanes</taxon>
    </lineage>
</organism>
<dbReference type="Gene3D" id="3.20.20.150">
    <property type="entry name" value="Divalent-metal-dependent TIM barrel enzymes"/>
    <property type="match status" value="1"/>
</dbReference>
<proteinExistence type="predicted"/>
<dbReference type="Pfam" id="PF01261">
    <property type="entry name" value="AP_endonuc_2"/>
    <property type="match status" value="1"/>
</dbReference>
<evidence type="ECO:0000313" key="2">
    <source>
        <dbReference type="EMBL" id="SNR78140.1"/>
    </source>
</evidence>
<dbReference type="PANTHER" id="PTHR12110:SF41">
    <property type="entry name" value="INOSOSE DEHYDRATASE"/>
    <property type="match status" value="1"/>
</dbReference>
<dbReference type="SUPFAM" id="SSF51658">
    <property type="entry name" value="Xylose isomerase-like"/>
    <property type="match status" value="1"/>
</dbReference>
<dbReference type="InterPro" id="IPR050312">
    <property type="entry name" value="IolE/XylAMocC-like"/>
</dbReference>
<dbReference type="RefSeq" id="WP_089294084.1">
    <property type="nucleotide sequence ID" value="NZ_BOMU01000035.1"/>
</dbReference>
<dbReference type="InterPro" id="IPR030823">
    <property type="entry name" value="IolE/MocC"/>
</dbReference>
<name>A0A238Z488_9ACTN</name>
<dbReference type="Proteomes" id="UP000198415">
    <property type="component" value="Unassembled WGS sequence"/>
</dbReference>
<dbReference type="AlphaFoldDB" id="A0A238Z488"/>
<keyword evidence="3" id="KW-1185">Reference proteome</keyword>
<feature type="domain" description="Xylose isomerase-like TIM barrel" evidence="1">
    <location>
        <begin position="39"/>
        <end position="295"/>
    </location>
</feature>
<evidence type="ECO:0000259" key="1">
    <source>
        <dbReference type="Pfam" id="PF01261"/>
    </source>
</evidence>
<reference evidence="2 3" key="1">
    <citation type="submission" date="2017-06" db="EMBL/GenBank/DDBJ databases">
        <authorList>
            <person name="Kim H.J."/>
            <person name="Triplett B.A."/>
        </authorList>
    </citation>
    <scope>NUCLEOTIDE SEQUENCE [LARGE SCALE GENOMIC DNA]</scope>
    <source>
        <strain evidence="2 3">DSM 43151</strain>
    </source>
</reference>
<dbReference type="EMBL" id="FZNR01000005">
    <property type="protein sequence ID" value="SNR78140.1"/>
    <property type="molecule type" value="Genomic_DNA"/>
</dbReference>
<gene>
    <name evidence="2" type="ORF">SAMN06264365_105424</name>
</gene>
<accession>A0A238Z488</accession>